<dbReference type="Proteomes" id="UP001497453">
    <property type="component" value="Chromosome 8"/>
</dbReference>
<dbReference type="PANTHER" id="PTHR36124">
    <property type="match status" value="1"/>
</dbReference>
<proteinExistence type="predicted"/>
<dbReference type="EMBL" id="OZ037951">
    <property type="protein sequence ID" value="CAL1715323.1"/>
    <property type="molecule type" value="Genomic_DNA"/>
</dbReference>
<dbReference type="InterPro" id="IPR018713">
    <property type="entry name" value="MPAB/Lcp_cat_dom"/>
</dbReference>
<reference evidence="3" key="1">
    <citation type="submission" date="2024-04" db="EMBL/GenBank/DDBJ databases">
        <authorList>
            <person name="Shaw F."/>
            <person name="Minotto A."/>
        </authorList>
    </citation>
    <scope>NUCLEOTIDE SEQUENCE [LARGE SCALE GENOMIC DNA]</scope>
</reference>
<dbReference type="Pfam" id="PF09995">
    <property type="entry name" value="MPAB_Lcp_cat"/>
    <property type="match status" value="1"/>
</dbReference>
<name>A0ABP1E5N1_9APHY</name>
<dbReference type="PANTHER" id="PTHR36124:SF1">
    <property type="entry name" value="ER-BOUND OXYGENASE MPAB_MPAB'_RUBBER OXYGENASE CATALYTIC DOMAIN-CONTAINING PROTEIN"/>
    <property type="match status" value="1"/>
</dbReference>
<accession>A0ABP1E5N1</accession>
<protein>
    <recommendedName>
        <fullName evidence="1">ER-bound oxygenase mpaB/mpaB'/Rubber oxygenase catalytic domain-containing protein</fullName>
    </recommendedName>
</protein>
<dbReference type="InterPro" id="IPR046366">
    <property type="entry name" value="MPAB"/>
</dbReference>
<evidence type="ECO:0000313" key="2">
    <source>
        <dbReference type="EMBL" id="CAL1715323.1"/>
    </source>
</evidence>
<feature type="domain" description="ER-bound oxygenase mpaB/mpaB'/Rubber oxygenase catalytic" evidence="1">
    <location>
        <begin position="92"/>
        <end position="271"/>
    </location>
</feature>
<evidence type="ECO:0000259" key="1">
    <source>
        <dbReference type="Pfam" id="PF09995"/>
    </source>
</evidence>
<keyword evidence="3" id="KW-1185">Reference proteome</keyword>
<evidence type="ECO:0000313" key="3">
    <source>
        <dbReference type="Proteomes" id="UP001497453"/>
    </source>
</evidence>
<gene>
    <name evidence="2" type="ORF">GFSPODELE1_LOCUS10170</name>
</gene>
<organism evidence="2 3">
    <name type="scientific">Somion occarium</name>
    <dbReference type="NCBI Taxonomy" id="3059160"/>
    <lineage>
        <taxon>Eukaryota</taxon>
        <taxon>Fungi</taxon>
        <taxon>Dikarya</taxon>
        <taxon>Basidiomycota</taxon>
        <taxon>Agaricomycotina</taxon>
        <taxon>Agaricomycetes</taxon>
        <taxon>Polyporales</taxon>
        <taxon>Cerrenaceae</taxon>
        <taxon>Somion</taxon>
    </lineage>
</organism>
<sequence>MKLVQTGHNVLTVRLVRYRRLRTIESWFKTRDDIQDMTPAQAQKVIHLSLFYETPTTMHLGTQVALFKVWGIPTIAKILLKAGELSSQESLSKRLADTGILVATWITNPIVGPGSGAESYDAGSYENVDPRGAIAVARVNWLHRKYPINQDDYRYNLALFVLEPIDCTARFGWRSHSIIEQQAFYVFWMEIGRRMGIDIPWASLDEMREWATAYEEERMVPNEHSVEIGQIGVEHFSSRLPKVLRPAGLNLVATLLGPNTRRAMRLPDPPSWFSHVLFALFRLQNVFVRYACLPRRSPALWVSSYEPSAEDLARLVAAGELPRIPAVFKRSSPWYYPELKGFQKNIQDVLVFLKLRKPESVPSKRWKSEGYRVEELGPLRFEHQGHEEVIRMAEEIQGGPVKGPWSLNDRKMAS</sequence>